<dbReference type="AlphaFoldDB" id="A0A8J9V949"/>
<reference evidence="2" key="1">
    <citation type="submission" date="2021-12" db="EMBL/GenBank/DDBJ databases">
        <authorList>
            <person name="Martin H S."/>
        </authorList>
    </citation>
    <scope>NUCLEOTIDE SEQUENCE</scope>
</reference>
<dbReference type="SMART" id="SM00516">
    <property type="entry name" value="SEC14"/>
    <property type="match status" value="1"/>
</dbReference>
<organism evidence="2 3">
    <name type="scientific">Brenthis ino</name>
    <name type="common">lesser marbled fritillary</name>
    <dbReference type="NCBI Taxonomy" id="405034"/>
    <lineage>
        <taxon>Eukaryota</taxon>
        <taxon>Metazoa</taxon>
        <taxon>Ecdysozoa</taxon>
        <taxon>Arthropoda</taxon>
        <taxon>Hexapoda</taxon>
        <taxon>Insecta</taxon>
        <taxon>Pterygota</taxon>
        <taxon>Neoptera</taxon>
        <taxon>Endopterygota</taxon>
        <taxon>Lepidoptera</taxon>
        <taxon>Glossata</taxon>
        <taxon>Ditrysia</taxon>
        <taxon>Papilionoidea</taxon>
        <taxon>Nymphalidae</taxon>
        <taxon>Heliconiinae</taxon>
        <taxon>Argynnini</taxon>
        <taxon>Brenthis</taxon>
    </lineage>
</organism>
<dbReference type="Proteomes" id="UP000838878">
    <property type="component" value="Chromosome 12"/>
</dbReference>
<dbReference type="InterPro" id="IPR036865">
    <property type="entry name" value="CRAL-TRIO_dom_sf"/>
</dbReference>
<feature type="non-terminal residue" evidence="2">
    <location>
        <position position="296"/>
    </location>
</feature>
<dbReference type="SUPFAM" id="SSF52087">
    <property type="entry name" value="CRAL/TRIO domain"/>
    <property type="match status" value="1"/>
</dbReference>
<dbReference type="Pfam" id="PF00650">
    <property type="entry name" value="CRAL_TRIO"/>
    <property type="match status" value="1"/>
</dbReference>
<keyword evidence="3" id="KW-1185">Reference proteome</keyword>
<dbReference type="OrthoDB" id="1434354at2759"/>
<accession>A0A8J9V949</accession>
<dbReference type="Gene3D" id="3.40.525.10">
    <property type="entry name" value="CRAL-TRIO lipid binding domain"/>
    <property type="match status" value="1"/>
</dbReference>
<sequence length="296" mass="34152">MSSGNPMNQRNTLLNKMTANPEQTKCVEQLKEWINRQPQLPKDLGDNLILRFAHSCYYDLEKTKKTVDTFFTVRGICSDLVTNRDPMSPHMQKILKIIRLGQFLTSSNSMIWIYQINDPGLDNYDHISDAKLFFLSTDAQFLESEVLPEEDIVIMDVKDVTLKFLTKMNLSVARRLARYQEDAIPIRLKQVHVVNAPPFIDKIYGVMKPFISKHITDLVHFHSPKSETLFQYISKEDLPSDFGGSRPSMSELTEIITSQIMRNREKIIDENFWRVADKNKSEASTEVGTFRSLAID</sequence>
<gene>
    <name evidence="2" type="ORF">BINO364_LOCUS4786</name>
</gene>
<dbReference type="GO" id="GO:0016020">
    <property type="term" value="C:membrane"/>
    <property type="evidence" value="ECO:0007669"/>
    <property type="project" value="TreeGrafter"/>
</dbReference>
<evidence type="ECO:0000259" key="1">
    <source>
        <dbReference type="PROSITE" id="PS50191"/>
    </source>
</evidence>
<feature type="domain" description="CRAL-TRIO" evidence="1">
    <location>
        <begin position="153"/>
        <end position="250"/>
    </location>
</feature>
<dbReference type="PANTHER" id="PTHR10174">
    <property type="entry name" value="ALPHA-TOCOPHEROL TRANSFER PROTEIN-RELATED"/>
    <property type="match status" value="1"/>
</dbReference>
<name>A0A8J9V949_9NEOP</name>
<proteinExistence type="predicted"/>
<dbReference type="GO" id="GO:1902936">
    <property type="term" value="F:phosphatidylinositol bisphosphate binding"/>
    <property type="evidence" value="ECO:0007669"/>
    <property type="project" value="TreeGrafter"/>
</dbReference>
<dbReference type="CDD" id="cd00170">
    <property type="entry name" value="SEC14"/>
    <property type="match status" value="1"/>
</dbReference>
<dbReference type="EMBL" id="OV170232">
    <property type="protein sequence ID" value="CAH0718273.1"/>
    <property type="molecule type" value="Genomic_DNA"/>
</dbReference>
<dbReference type="PROSITE" id="PS50191">
    <property type="entry name" value="CRAL_TRIO"/>
    <property type="match status" value="1"/>
</dbReference>
<dbReference type="InterPro" id="IPR001251">
    <property type="entry name" value="CRAL-TRIO_dom"/>
</dbReference>
<dbReference type="PANTHER" id="PTHR10174:SF222">
    <property type="entry name" value="GH10083P-RELATED"/>
    <property type="match status" value="1"/>
</dbReference>
<evidence type="ECO:0000313" key="3">
    <source>
        <dbReference type="Proteomes" id="UP000838878"/>
    </source>
</evidence>
<protein>
    <recommendedName>
        <fullName evidence="1">CRAL-TRIO domain-containing protein</fullName>
    </recommendedName>
</protein>
<dbReference type="SUPFAM" id="SSF46938">
    <property type="entry name" value="CRAL/TRIO N-terminal domain"/>
    <property type="match status" value="1"/>
</dbReference>
<dbReference type="InterPro" id="IPR036273">
    <property type="entry name" value="CRAL/TRIO_N_dom_sf"/>
</dbReference>
<evidence type="ECO:0000313" key="2">
    <source>
        <dbReference type="EMBL" id="CAH0718273.1"/>
    </source>
</evidence>